<gene>
    <name evidence="7" type="ORF">ACFSQT_17455</name>
</gene>
<dbReference type="EMBL" id="JBHUGY010000027">
    <property type="protein sequence ID" value="MFD2054807.1"/>
    <property type="molecule type" value="Genomic_DNA"/>
</dbReference>
<comment type="caution">
    <text evidence="7">The sequence shown here is derived from an EMBL/GenBank/DDBJ whole genome shotgun (WGS) entry which is preliminary data.</text>
</comment>
<evidence type="ECO:0000256" key="4">
    <source>
        <dbReference type="ARBA" id="ARBA00023136"/>
    </source>
</evidence>
<evidence type="ECO:0000256" key="3">
    <source>
        <dbReference type="ARBA" id="ARBA00022989"/>
    </source>
</evidence>
<feature type="repeat" description="TPR" evidence="5">
    <location>
        <begin position="138"/>
        <end position="171"/>
    </location>
</feature>
<keyword evidence="3" id="KW-1133">Transmembrane helix</keyword>
<reference evidence="8" key="1">
    <citation type="journal article" date="2019" name="Int. J. Syst. Evol. Microbiol.">
        <title>The Global Catalogue of Microorganisms (GCM) 10K type strain sequencing project: providing services to taxonomists for standard genome sequencing and annotation.</title>
        <authorList>
            <consortium name="The Broad Institute Genomics Platform"/>
            <consortium name="The Broad Institute Genome Sequencing Center for Infectious Disease"/>
            <person name="Wu L."/>
            <person name="Ma J."/>
        </authorList>
    </citation>
    <scope>NUCLEOTIDE SEQUENCE [LARGE SCALE GENOMIC DNA]</scope>
    <source>
        <strain evidence="8">CGMCC 1.16226</strain>
    </source>
</reference>
<dbReference type="RefSeq" id="WP_379020678.1">
    <property type="nucleotide sequence ID" value="NZ_JBHUGY010000027.1"/>
</dbReference>
<protein>
    <recommendedName>
        <fullName evidence="9">Tetratricopeptide repeat protein</fullName>
    </recommendedName>
</protein>
<keyword evidence="8" id="KW-1185">Reference proteome</keyword>
<dbReference type="InterPro" id="IPR007311">
    <property type="entry name" value="ST7"/>
</dbReference>
<dbReference type="Gene3D" id="1.25.40.10">
    <property type="entry name" value="Tetratricopeptide repeat domain"/>
    <property type="match status" value="1"/>
</dbReference>
<keyword evidence="4" id="KW-0472">Membrane</keyword>
<evidence type="ECO:0000256" key="6">
    <source>
        <dbReference type="SAM" id="MobiDB-lite"/>
    </source>
</evidence>
<keyword evidence="2" id="KW-0812">Transmembrane</keyword>
<dbReference type="SUPFAM" id="SSF48452">
    <property type="entry name" value="TPR-like"/>
    <property type="match status" value="1"/>
</dbReference>
<dbReference type="PROSITE" id="PS50005">
    <property type="entry name" value="TPR"/>
    <property type="match status" value="1"/>
</dbReference>
<feature type="region of interest" description="Disordered" evidence="6">
    <location>
        <begin position="1"/>
        <end position="40"/>
    </location>
</feature>
<evidence type="ECO:0000256" key="5">
    <source>
        <dbReference type="PROSITE-ProRule" id="PRU00339"/>
    </source>
</evidence>
<comment type="subcellular location">
    <subcellularLocation>
        <location evidence="1">Membrane</location>
        <topology evidence="1">Multi-pass membrane protein</topology>
    </subcellularLocation>
</comment>
<keyword evidence="5" id="KW-0802">TPR repeat</keyword>
<dbReference type="InterPro" id="IPR019734">
    <property type="entry name" value="TPR_rpt"/>
</dbReference>
<proteinExistence type="predicted"/>
<evidence type="ECO:0000313" key="8">
    <source>
        <dbReference type="Proteomes" id="UP001597349"/>
    </source>
</evidence>
<accession>A0ABW4WHB1</accession>
<feature type="compositionally biased region" description="Basic residues" evidence="6">
    <location>
        <begin position="1"/>
        <end position="15"/>
    </location>
</feature>
<dbReference type="SMART" id="SM00028">
    <property type="entry name" value="TPR"/>
    <property type="match status" value="1"/>
</dbReference>
<dbReference type="Pfam" id="PF04184">
    <property type="entry name" value="ST7"/>
    <property type="match status" value="1"/>
</dbReference>
<sequence length="298" mass="32750">MPVSKKPRKKAMAKSKKPENDDALPPMPDRRGMEGLMAGLFGGQRGSDPTAAAQDIMYEAWEATSRSKRIALARKALKVSPLCADAYVLLAEEEAGSVEEVLVYYQKGVAAGEEALGPDGFEEYAGHFWGFLETRPYMRARAGLAALLWRLGQHQEAIDHCQAMLELNPNDNQGIRYALAGHLLARDDIKALRKLLKQYEDDCAAAWLYTRALLAFRESDPGAGKLAEEAWLANSHVPGVLFGKQPLVASINGYITLGGEDEAADYVEENGQAWQATPGAIAWLAAVTRKLKPRRRRN</sequence>
<dbReference type="InterPro" id="IPR011990">
    <property type="entry name" value="TPR-like_helical_dom_sf"/>
</dbReference>
<evidence type="ECO:0008006" key="9">
    <source>
        <dbReference type="Google" id="ProtNLM"/>
    </source>
</evidence>
<name>A0ABW4WHB1_9HYPH</name>
<evidence type="ECO:0000256" key="2">
    <source>
        <dbReference type="ARBA" id="ARBA00022692"/>
    </source>
</evidence>
<organism evidence="7 8">
    <name type="scientific">Mesorhizobium calcicola</name>
    <dbReference type="NCBI Taxonomy" id="1300310"/>
    <lineage>
        <taxon>Bacteria</taxon>
        <taxon>Pseudomonadati</taxon>
        <taxon>Pseudomonadota</taxon>
        <taxon>Alphaproteobacteria</taxon>
        <taxon>Hyphomicrobiales</taxon>
        <taxon>Phyllobacteriaceae</taxon>
        <taxon>Mesorhizobium</taxon>
    </lineage>
</organism>
<dbReference type="Proteomes" id="UP001597349">
    <property type="component" value="Unassembled WGS sequence"/>
</dbReference>
<evidence type="ECO:0000313" key="7">
    <source>
        <dbReference type="EMBL" id="MFD2054807.1"/>
    </source>
</evidence>
<evidence type="ECO:0000256" key="1">
    <source>
        <dbReference type="ARBA" id="ARBA00004141"/>
    </source>
</evidence>